<sequence>MSDINDRHDDEWRAHALASSLITTQAITVISTSGDAEFERDETNQRSTD</sequence>
<accession>A0A7Z0EHA0</accession>
<gene>
    <name evidence="1" type="ORF">HNR05_003415</name>
</gene>
<dbReference type="Proteomes" id="UP000537260">
    <property type="component" value="Unassembled WGS sequence"/>
</dbReference>
<dbReference type="RefSeq" id="WP_179580226.1">
    <property type="nucleotide sequence ID" value="NZ_JACCFM010000001.1"/>
</dbReference>
<reference evidence="1 2" key="1">
    <citation type="submission" date="2020-07" db="EMBL/GenBank/DDBJ databases">
        <title>Sequencing the genomes of 1000 actinobacteria strains.</title>
        <authorList>
            <person name="Klenk H.-P."/>
        </authorList>
    </citation>
    <scope>NUCLEOTIDE SEQUENCE [LARGE SCALE GENOMIC DNA]</scope>
    <source>
        <strain evidence="1 2">LI1</strain>
    </source>
</reference>
<comment type="caution">
    <text evidence="1">The sequence shown here is derived from an EMBL/GenBank/DDBJ whole genome shotgun (WGS) entry which is preliminary data.</text>
</comment>
<name>A0A7Z0EHA0_9MICO</name>
<evidence type="ECO:0000313" key="2">
    <source>
        <dbReference type="Proteomes" id="UP000537260"/>
    </source>
</evidence>
<dbReference type="EMBL" id="JACCFM010000001">
    <property type="protein sequence ID" value="NYJ21624.1"/>
    <property type="molecule type" value="Genomic_DNA"/>
</dbReference>
<proteinExistence type="predicted"/>
<dbReference type="AlphaFoldDB" id="A0A7Z0EHA0"/>
<keyword evidence="2" id="KW-1185">Reference proteome</keyword>
<evidence type="ECO:0000313" key="1">
    <source>
        <dbReference type="EMBL" id="NYJ21624.1"/>
    </source>
</evidence>
<organism evidence="1 2">
    <name type="scientific">Glaciibacter psychrotolerans</name>
    <dbReference type="NCBI Taxonomy" id="670054"/>
    <lineage>
        <taxon>Bacteria</taxon>
        <taxon>Bacillati</taxon>
        <taxon>Actinomycetota</taxon>
        <taxon>Actinomycetes</taxon>
        <taxon>Micrococcales</taxon>
        <taxon>Microbacteriaceae</taxon>
        <taxon>Glaciibacter</taxon>
    </lineage>
</organism>
<protein>
    <submittedName>
        <fullName evidence="1">Uncharacterized protein</fullName>
    </submittedName>
</protein>